<evidence type="ECO:0000313" key="1">
    <source>
        <dbReference type="EMBL" id="PQM38230.1"/>
    </source>
</evidence>
<dbReference type="Proteomes" id="UP000250321">
    <property type="component" value="Unassembled WGS sequence"/>
</dbReference>
<dbReference type="EMBL" id="PJQY01003336">
    <property type="protein sequence ID" value="PQM38230.1"/>
    <property type="molecule type" value="Genomic_DNA"/>
</dbReference>
<sequence length="164" mass="19020">MMDHRRAECLMLMSDDSDFVDVVMEAKLRCLKTVVVGDFGDGALKRVAASGFSWNEILIGKAKKEAVLVVGKWKDRDVLKRLEWTYKPGEDQSVHSWDDEIDGESKEEEIEGIWSNDLEFLCSAWPDRLEVQKVYVLHHDRMPAKPYMGPDFGYVFCILFCFRY</sequence>
<comment type="caution">
    <text evidence="1">The sequence shown here is derived from an EMBL/GenBank/DDBJ whole genome shotgun (WGS) entry which is preliminary data.</text>
</comment>
<dbReference type="STRING" id="2094558.A0A314ULA9"/>
<reference evidence="1 2" key="1">
    <citation type="submission" date="2018-02" db="EMBL/GenBank/DDBJ databases">
        <title>Draft genome of wild Prunus yedoensis var. nudiflora.</title>
        <authorList>
            <person name="Baek S."/>
            <person name="Kim J.-H."/>
            <person name="Choi K."/>
            <person name="Kim G.-B."/>
            <person name="Cho A."/>
            <person name="Jang H."/>
            <person name="Shin C.-H."/>
            <person name="Yu H.-J."/>
            <person name="Mun J.-H."/>
        </authorList>
    </citation>
    <scope>NUCLEOTIDE SEQUENCE [LARGE SCALE GENOMIC DNA]</scope>
    <source>
        <strain evidence="2">cv. Jeju island</strain>
        <tissue evidence="1">Leaf</tissue>
    </source>
</reference>
<evidence type="ECO:0000313" key="2">
    <source>
        <dbReference type="Proteomes" id="UP000250321"/>
    </source>
</evidence>
<name>A0A314ULA9_PRUYE</name>
<dbReference type="OrthoDB" id="3518456at2759"/>
<evidence type="ECO:0008006" key="3">
    <source>
        <dbReference type="Google" id="ProtNLM"/>
    </source>
</evidence>
<accession>A0A314ULA9</accession>
<protein>
    <recommendedName>
        <fullName evidence="3">NYN domain-containing protein</fullName>
    </recommendedName>
</protein>
<dbReference type="PANTHER" id="PTHR35744:SF4">
    <property type="entry name" value="OS04G0464600 PROTEIN"/>
    <property type="match status" value="1"/>
</dbReference>
<organism evidence="1 2">
    <name type="scientific">Prunus yedoensis var. nudiflora</name>
    <dbReference type="NCBI Taxonomy" id="2094558"/>
    <lineage>
        <taxon>Eukaryota</taxon>
        <taxon>Viridiplantae</taxon>
        <taxon>Streptophyta</taxon>
        <taxon>Embryophyta</taxon>
        <taxon>Tracheophyta</taxon>
        <taxon>Spermatophyta</taxon>
        <taxon>Magnoliopsida</taxon>
        <taxon>eudicotyledons</taxon>
        <taxon>Gunneridae</taxon>
        <taxon>Pentapetalae</taxon>
        <taxon>rosids</taxon>
        <taxon>fabids</taxon>
        <taxon>Rosales</taxon>
        <taxon>Rosaceae</taxon>
        <taxon>Amygdaloideae</taxon>
        <taxon>Amygdaleae</taxon>
        <taxon>Prunus</taxon>
    </lineage>
</organism>
<dbReference type="AlphaFoldDB" id="A0A314ULA9"/>
<proteinExistence type="predicted"/>
<gene>
    <name evidence="1" type="ORF">Pyn_21470</name>
</gene>
<dbReference type="PANTHER" id="PTHR35744">
    <property type="entry name" value="C2H2-TYPE DOMAIN-CONTAINING PROTEIN"/>
    <property type="match status" value="1"/>
</dbReference>
<keyword evidence="2" id="KW-1185">Reference proteome</keyword>